<accession>A0ABX6P5F3</accession>
<keyword evidence="1" id="KW-0812">Transmembrane</keyword>
<name>A0ABX6P5F3_9BURK</name>
<evidence type="ECO:0000256" key="1">
    <source>
        <dbReference type="SAM" id="Phobius"/>
    </source>
</evidence>
<dbReference type="Proteomes" id="UP000500826">
    <property type="component" value="Chromosome"/>
</dbReference>
<keyword evidence="3" id="KW-1185">Reference proteome</keyword>
<protein>
    <submittedName>
        <fullName evidence="2">Uncharacterized protein</fullName>
    </submittedName>
</protein>
<reference evidence="2 3" key="1">
    <citation type="submission" date="2020-05" db="EMBL/GenBank/DDBJ databases">
        <title>Ramlibacter rhizophilus sp. nov., isolated from rhizosphere soil of national flower Mugunghwa from South Korea.</title>
        <authorList>
            <person name="Zheng-Fei Y."/>
            <person name="Huan T."/>
        </authorList>
    </citation>
    <scope>NUCLEOTIDE SEQUENCE [LARGE SCALE GENOMIC DNA]</scope>
    <source>
        <strain evidence="2 3">H242</strain>
    </source>
</reference>
<proteinExistence type="predicted"/>
<evidence type="ECO:0000313" key="3">
    <source>
        <dbReference type="Proteomes" id="UP000500826"/>
    </source>
</evidence>
<feature type="transmembrane region" description="Helical" evidence="1">
    <location>
        <begin position="6"/>
        <end position="39"/>
    </location>
</feature>
<sequence>MRFAGIVIVGALILLLSPLLIGVWAVHGLYGLALSIGWWLRHGRRGQDFLVVYSNSPKWSDFFSEDVLPVVSGRAIVVDISKQPSRKASRSLERRSHRYWGGRVEHTPLVIHFRHIGRVTQVRFYEAALQAKRGEPSPLREQLAKLQALTT</sequence>
<keyword evidence="1" id="KW-1133">Transmembrane helix</keyword>
<dbReference type="EMBL" id="CP053418">
    <property type="protein sequence ID" value="QJW85285.1"/>
    <property type="molecule type" value="Genomic_DNA"/>
</dbReference>
<organism evidence="2 3">
    <name type="scientific">Ramlibacter terrae</name>
    <dbReference type="NCBI Taxonomy" id="2732511"/>
    <lineage>
        <taxon>Bacteria</taxon>
        <taxon>Pseudomonadati</taxon>
        <taxon>Pseudomonadota</taxon>
        <taxon>Betaproteobacteria</taxon>
        <taxon>Burkholderiales</taxon>
        <taxon>Comamonadaceae</taxon>
        <taxon>Ramlibacter</taxon>
    </lineage>
</organism>
<gene>
    <name evidence="2" type="ORF">HK414_23505</name>
</gene>
<evidence type="ECO:0000313" key="2">
    <source>
        <dbReference type="EMBL" id="QJW85285.1"/>
    </source>
</evidence>
<keyword evidence="1" id="KW-0472">Membrane</keyword>